<dbReference type="SUPFAM" id="SSF48452">
    <property type="entry name" value="TPR-like"/>
    <property type="match status" value="1"/>
</dbReference>
<protein>
    <submittedName>
        <fullName evidence="1">Uncharacterized protein</fullName>
    </submittedName>
</protein>
<sequence length="104" mass="11616">MLTRLEAMRKGGQDNLLLRFSLGKAYAEQERNQEAATELEAALVHDPDYGAAWKWLGRARLALGDTSGARMAWEEGVIRAEARGDKQLVKEMQVFIKRLDKAGA</sequence>
<dbReference type="Gene3D" id="1.25.40.10">
    <property type="entry name" value="Tetratricopeptide repeat domain"/>
    <property type="match status" value="1"/>
</dbReference>
<name>A0A171KR28_9BURK</name>
<gene>
    <name evidence="1" type="ORF">AAV32_11800</name>
</gene>
<dbReference type="EMBL" id="LBNE01000008">
    <property type="protein sequence ID" value="KKO71345.1"/>
    <property type="molecule type" value="Genomic_DNA"/>
</dbReference>
<evidence type="ECO:0000313" key="2">
    <source>
        <dbReference type="Proteomes" id="UP000078084"/>
    </source>
</evidence>
<keyword evidence="2" id="KW-1185">Reference proteome</keyword>
<dbReference type="InterPro" id="IPR011990">
    <property type="entry name" value="TPR-like_helical_dom_sf"/>
</dbReference>
<comment type="caution">
    <text evidence="1">The sequence shown here is derived from an EMBL/GenBank/DDBJ whole genome shotgun (WGS) entry which is preliminary data.</text>
</comment>
<proteinExistence type="predicted"/>
<dbReference type="Proteomes" id="UP000078084">
    <property type="component" value="Unassembled WGS sequence"/>
</dbReference>
<accession>A0A171KR28</accession>
<reference evidence="1 2" key="1">
    <citation type="submission" date="2015-04" db="EMBL/GenBank/DDBJ databases">
        <title>Genome sequence of Kerstersia gyiorum CG1.</title>
        <authorList>
            <person name="Greninger A.L."/>
            <person name="Kozyreva V."/>
            <person name="Chaturvedi V."/>
        </authorList>
    </citation>
    <scope>NUCLEOTIDE SEQUENCE [LARGE SCALE GENOMIC DNA]</scope>
    <source>
        <strain evidence="1 2">CG1</strain>
    </source>
</reference>
<organism evidence="1 2">
    <name type="scientific">Kerstersia gyiorum</name>
    <dbReference type="NCBI Taxonomy" id="206506"/>
    <lineage>
        <taxon>Bacteria</taxon>
        <taxon>Pseudomonadati</taxon>
        <taxon>Pseudomonadota</taxon>
        <taxon>Betaproteobacteria</taxon>
        <taxon>Burkholderiales</taxon>
        <taxon>Alcaligenaceae</taxon>
        <taxon>Kerstersia</taxon>
    </lineage>
</organism>
<evidence type="ECO:0000313" key="1">
    <source>
        <dbReference type="EMBL" id="KKO71345.1"/>
    </source>
</evidence>
<dbReference type="Pfam" id="PF13432">
    <property type="entry name" value="TPR_16"/>
    <property type="match status" value="1"/>
</dbReference>
<dbReference type="PATRIC" id="fig|206506.3.peg.2510"/>
<dbReference type="AlphaFoldDB" id="A0A171KR28"/>
<dbReference type="STRING" id="206506.AAV32_11800"/>